<dbReference type="GO" id="GO:0055085">
    <property type="term" value="P:transmembrane transport"/>
    <property type="evidence" value="ECO:0007669"/>
    <property type="project" value="InterPro"/>
</dbReference>
<dbReference type="PANTHER" id="PTHR30193:SF37">
    <property type="entry name" value="INNER MEMBRANE ABC TRANSPORTER PERMEASE PROTEIN YCJO"/>
    <property type="match status" value="1"/>
</dbReference>
<evidence type="ECO:0000256" key="4">
    <source>
        <dbReference type="ARBA" id="ARBA00022692"/>
    </source>
</evidence>
<feature type="transmembrane region" description="Helical" evidence="7">
    <location>
        <begin position="209"/>
        <end position="229"/>
    </location>
</feature>
<dbReference type="SUPFAM" id="SSF161098">
    <property type="entry name" value="MetI-like"/>
    <property type="match status" value="1"/>
</dbReference>
<keyword evidence="10" id="KW-1185">Reference proteome</keyword>
<dbReference type="PANTHER" id="PTHR30193">
    <property type="entry name" value="ABC TRANSPORTER PERMEASE PROTEIN"/>
    <property type="match status" value="1"/>
</dbReference>
<dbReference type="AlphaFoldDB" id="A0A089L726"/>
<comment type="similarity">
    <text evidence="7">Belongs to the binding-protein-dependent transport system permease family.</text>
</comment>
<evidence type="ECO:0000256" key="6">
    <source>
        <dbReference type="ARBA" id="ARBA00023136"/>
    </source>
</evidence>
<feature type="transmembrane region" description="Helical" evidence="7">
    <location>
        <begin position="70"/>
        <end position="92"/>
    </location>
</feature>
<feature type="transmembrane region" description="Helical" evidence="7">
    <location>
        <begin position="104"/>
        <end position="126"/>
    </location>
</feature>
<sequence length="293" mass="32785">MKFMNFRNYLLFIAPALLIYLLFFAGPIFSGLYYGFTDWNGFSFKADWVGLENFREAFRDPLLLTALKNMAILSVVVIVLQHSASILLAVLLDQKLKGIVWMRAIIFFPVILNTVVIGYVWSYMYAPMVGFLPKFFAAIGLNGLAQLDWLGDPSLAIYAIALVMVWQYTGYSMMIYLAGLQSVSGEIYEASSIDGAGPWNKFWKVTLPLLIPSVIVNTVLSVIGCMKMFEHVFIMTQGGPANSTQTFGIMIYQYAFKTSQMGYGTAMAMILSVMILGVTFVQIKLLSRMEVAN</sequence>
<accession>A0A089L726</accession>
<gene>
    <name evidence="9" type="ORF">PBOR_06320</name>
</gene>
<dbReference type="Proteomes" id="UP000029518">
    <property type="component" value="Chromosome"/>
</dbReference>
<keyword evidence="4 7" id="KW-0812">Transmembrane</keyword>
<dbReference type="OrthoDB" id="5174895at2"/>
<dbReference type="GO" id="GO:0005886">
    <property type="term" value="C:plasma membrane"/>
    <property type="evidence" value="ECO:0007669"/>
    <property type="project" value="UniProtKB-SubCell"/>
</dbReference>
<evidence type="ECO:0000256" key="3">
    <source>
        <dbReference type="ARBA" id="ARBA00022475"/>
    </source>
</evidence>
<keyword evidence="2 7" id="KW-0813">Transport</keyword>
<reference evidence="9" key="1">
    <citation type="submission" date="2014-08" db="EMBL/GenBank/DDBJ databases">
        <title>Comparative genomics of the Paenibacillus odorifer group.</title>
        <authorList>
            <person name="den Bakker H.C."/>
            <person name="Tsai Y.-C.Y.-C."/>
            <person name="Martin N."/>
            <person name="Korlach J."/>
            <person name="Wiedmann M."/>
        </authorList>
    </citation>
    <scope>NUCLEOTIDE SEQUENCE [LARGE SCALE GENOMIC DNA]</scope>
    <source>
        <strain evidence="9">DSM 13188</strain>
    </source>
</reference>
<dbReference type="PROSITE" id="PS50928">
    <property type="entry name" value="ABC_TM1"/>
    <property type="match status" value="1"/>
</dbReference>
<evidence type="ECO:0000259" key="8">
    <source>
        <dbReference type="PROSITE" id="PS50928"/>
    </source>
</evidence>
<organism evidence="9 10">
    <name type="scientific">Paenibacillus borealis</name>
    <dbReference type="NCBI Taxonomy" id="160799"/>
    <lineage>
        <taxon>Bacteria</taxon>
        <taxon>Bacillati</taxon>
        <taxon>Bacillota</taxon>
        <taxon>Bacilli</taxon>
        <taxon>Bacillales</taxon>
        <taxon>Paenibacillaceae</taxon>
        <taxon>Paenibacillus</taxon>
    </lineage>
</organism>
<feature type="transmembrane region" description="Helical" evidence="7">
    <location>
        <begin position="155"/>
        <end position="178"/>
    </location>
</feature>
<feature type="transmembrane region" description="Helical" evidence="7">
    <location>
        <begin position="9"/>
        <end position="36"/>
    </location>
</feature>
<evidence type="ECO:0000256" key="5">
    <source>
        <dbReference type="ARBA" id="ARBA00022989"/>
    </source>
</evidence>
<dbReference type="InterPro" id="IPR051393">
    <property type="entry name" value="ABC_transporter_permease"/>
</dbReference>
<feature type="domain" description="ABC transmembrane type-1" evidence="8">
    <location>
        <begin position="67"/>
        <end position="282"/>
    </location>
</feature>
<dbReference type="RefSeq" id="WP_042210913.1">
    <property type="nucleotide sequence ID" value="NZ_CP009285.1"/>
</dbReference>
<dbReference type="CDD" id="cd06261">
    <property type="entry name" value="TM_PBP2"/>
    <property type="match status" value="1"/>
</dbReference>
<dbReference type="Gene3D" id="1.10.3720.10">
    <property type="entry name" value="MetI-like"/>
    <property type="match status" value="1"/>
</dbReference>
<proteinExistence type="inferred from homology"/>
<evidence type="ECO:0000313" key="9">
    <source>
        <dbReference type="EMBL" id="AIQ56597.1"/>
    </source>
</evidence>
<dbReference type="Pfam" id="PF00528">
    <property type="entry name" value="BPD_transp_1"/>
    <property type="match status" value="1"/>
</dbReference>
<dbReference type="InterPro" id="IPR035906">
    <property type="entry name" value="MetI-like_sf"/>
</dbReference>
<dbReference type="EMBL" id="CP009285">
    <property type="protein sequence ID" value="AIQ56597.1"/>
    <property type="molecule type" value="Genomic_DNA"/>
</dbReference>
<keyword evidence="5 7" id="KW-1133">Transmembrane helix</keyword>
<keyword evidence="3" id="KW-1003">Cell membrane</keyword>
<evidence type="ECO:0000313" key="10">
    <source>
        <dbReference type="Proteomes" id="UP000029518"/>
    </source>
</evidence>
<evidence type="ECO:0000256" key="1">
    <source>
        <dbReference type="ARBA" id="ARBA00004651"/>
    </source>
</evidence>
<dbReference type="KEGG" id="pbd:PBOR_06320"/>
<feature type="transmembrane region" description="Helical" evidence="7">
    <location>
        <begin position="261"/>
        <end position="281"/>
    </location>
</feature>
<evidence type="ECO:0000256" key="7">
    <source>
        <dbReference type="RuleBase" id="RU363032"/>
    </source>
</evidence>
<evidence type="ECO:0000256" key="2">
    <source>
        <dbReference type="ARBA" id="ARBA00022448"/>
    </source>
</evidence>
<keyword evidence="6 7" id="KW-0472">Membrane</keyword>
<dbReference type="InterPro" id="IPR000515">
    <property type="entry name" value="MetI-like"/>
</dbReference>
<dbReference type="HOGENOM" id="CLU_016047_0_0_9"/>
<protein>
    <recommendedName>
        <fullName evidence="8">ABC transmembrane type-1 domain-containing protein</fullName>
    </recommendedName>
</protein>
<name>A0A089L726_PAEBO</name>
<comment type="subcellular location">
    <subcellularLocation>
        <location evidence="1 7">Cell membrane</location>
        <topology evidence="1 7">Multi-pass membrane protein</topology>
    </subcellularLocation>
</comment>